<evidence type="ECO:0000256" key="1">
    <source>
        <dbReference type="SAM" id="MobiDB-lite"/>
    </source>
</evidence>
<dbReference type="SMART" id="SM00028">
    <property type="entry name" value="TPR"/>
    <property type="match status" value="11"/>
</dbReference>
<evidence type="ECO:0000313" key="4">
    <source>
        <dbReference type="Proteomes" id="UP001589568"/>
    </source>
</evidence>
<dbReference type="PANTHER" id="PTHR10098">
    <property type="entry name" value="RAPSYN-RELATED"/>
    <property type="match status" value="1"/>
</dbReference>
<dbReference type="Pfam" id="PF12770">
    <property type="entry name" value="CHAT"/>
    <property type="match status" value="1"/>
</dbReference>
<reference evidence="3 4" key="1">
    <citation type="submission" date="2024-09" db="EMBL/GenBank/DDBJ databases">
        <authorList>
            <person name="Sun Q."/>
            <person name="Mori K."/>
        </authorList>
    </citation>
    <scope>NUCLEOTIDE SEQUENCE [LARGE SCALE GENOMIC DNA]</scope>
    <source>
        <strain evidence="3 4">JCM 3324</strain>
    </source>
</reference>
<proteinExistence type="predicted"/>
<dbReference type="SUPFAM" id="SSF48452">
    <property type="entry name" value="TPR-like"/>
    <property type="match status" value="4"/>
</dbReference>
<feature type="compositionally biased region" description="Low complexity" evidence="1">
    <location>
        <begin position="1146"/>
        <end position="1155"/>
    </location>
</feature>
<dbReference type="InterPro" id="IPR019734">
    <property type="entry name" value="TPR_rpt"/>
</dbReference>
<dbReference type="EMBL" id="JBHMCF010000019">
    <property type="protein sequence ID" value="MFB9471921.1"/>
    <property type="molecule type" value="Genomic_DNA"/>
</dbReference>
<accession>A0ABV5NNY9</accession>
<gene>
    <name evidence="3" type="ORF">ACFFR3_20605</name>
</gene>
<name>A0ABV5NNY9_9ACTN</name>
<keyword evidence="4" id="KW-1185">Reference proteome</keyword>
<feature type="compositionally biased region" description="Pro residues" evidence="1">
    <location>
        <begin position="1088"/>
        <end position="1099"/>
    </location>
</feature>
<dbReference type="InterPro" id="IPR024983">
    <property type="entry name" value="CHAT_dom"/>
</dbReference>
<evidence type="ECO:0000313" key="3">
    <source>
        <dbReference type="EMBL" id="MFB9471921.1"/>
    </source>
</evidence>
<feature type="region of interest" description="Disordered" evidence="1">
    <location>
        <begin position="1241"/>
        <end position="1280"/>
    </location>
</feature>
<organism evidence="3 4">
    <name type="scientific">Nonomuraea salmonea</name>
    <dbReference type="NCBI Taxonomy" id="46181"/>
    <lineage>
        <taxon>Bacteria</taxon>
        <taxon>Bacillati</taxon>
        <taxon>Actinomycetota</taxon>
        <taxon>Actinomycetes</taxon>
        <taxon>Streptosporangiales</taxon>
        <taxon>Streptosporangiaceae</taxon>
        <taxon>Nonomuraea</taxon>
    </lineage>
</organism>
<feature type="region of interest" description="Disordered" evidence="1">
    <location>
        <begin position="1086"/>
        <end position="1155"/>
    </location>
</feature>
<dbReference type="Proteomes" id="UP001589568">
    <property type="component" value="Unassembled WGS sequence"/>
</dbReference>
<dbReference type="PANTHER" id="PTHR10098:SF108">
    <property type="entry name" value="TETRATRICOPEPTIDE REPEAT PROTEIN 28"/>
    <property type="match status" value="1"/>
</dbReference>
<feature type="domain" description="CHAT" evidence="2">
    <location>
        <begin position="1794"/>
        <end position="2028"/>
    </location>
</feature>
<dbReference type="RefSeq" id="WP_379483645.1">
    <property type="nucleotide sequence ID" value="NZ_JBHMCF010000019.1"/>
</dbReference>
<dbReference type="InterPro" id="IPR011990">
    <property type="entry name" value="TPR-like_helical_dom_sf"/>
</dbReference>
<evidence type="ECO:0000259" key="2">
    <source>
        <dbReference type="Pfam" id="PF12770"/>
    </source>
</evidence>
<feature type="compositionally biased region" description="Low complexity" evidence="1">
    <location>
        <begin position="1251"/>
        <end position="1280"/>
    </location>
</feature>
<dbReference type="Gene3D" id="1.25.40.10">
    <property type="entry name" value="Tetratricopeptide repeat domain"/>
    <property type="match status" value="5"/>
</dbReference>
<sequence>MTDPAGALAARIERFEQAADPELIWDPAALSEAEQAMLACSGDRSDAATWRLIGMLHLARYRLDPRTTRDAAVAGAFFAAVAVVDPGRLPEKLRGSHLPPGESAGTWAGLVEEVFRHVDPGAYRHVGLLIHALVRRAMAEPVAEVSERLGEFLLQESVRSSDPSWAPGALGPLGAGLVRLYEAIGEREIIDDAVHMLLRAALGEPAYTPDLAAALALAAPGDEKLAAAYLAAAESGEQDRSWALLALVELTRSRAVASWADDDLLAFIRVGQCALDFWHERWAHPGVLAPYASGLIEWYVVTGDERSLEAGLEMLDALRVTPDEDVRDLPDPLVRLRLLGDRRMRRHEVSGDPADLESAVEARRDALAMVPDGHPAKPALLTSLATALLGLAVLTDGDPAAPIAAARAALSAYGDHAPQRPDTFLLLAEALTLPLTTGPAPHGAPHPADEAVSVLREALAAGEGLTRRAEAYGLMSEVLRRRASSADADRSAADLREAVQAARQAVELATKDAHGQTGARRALAEALLARHTVYQDPRDLTEALSLTGETGREPDAALDAALDTALDTALDAALTRVLDGAGEVDEQLAATATELALRSPREERALTLLQVAERQAESEAERGEFLAEAAERLAEAGRAGVAGRVLERAVEALEAAGERSRAAAMLSRLGGLAEPGQALEAYARAADVHHDLGDPRAEAQELTRMGLLHLAAGEPARAAGLHRRAAARCADAGLPADEASHLRHAAEAHLAAGDPAAAVECAARARDLHLNVGEPVLAALALVLAARAALDQGDLTAAGERITACAIELEAAGDWEEACRALDAHAVLLAVRGHPGQAAACETRLVEIVRRHGRRREPADEWYRIAQRRRGRGDADGARVAFELAGREYDALGNPDGAASVRYNLGVLAYGEGETAQAMEAFGAAAEAFAQLDGPVKESLALTMRAACLTALGLPDDALTDLDHALETAASDPYALLVATLGRAAVDVELGHLGEAEERLHTALTLAGDDRLAKGVVQDRLAALHGRTGNLDAQVAALEAALSAFHTAAQPQPAALTAVKLGLALEHRGDYRAARQSLETALTILQPHLPPPTEPPAPASPGTSVNTPTKADEAALRDTTPAHATGDGPAGGSAGTQARGPERGTAGVPAGGSAAEAAEEAPFELIAAMNSDIDAAALSHLATLHLTLGDLTRGRAALTSLRAGGRWSDAVARLEFWLQLAEAEAAGDLAQARALATQALTAPTPSPPTDTAPAPGILAPGTPARGTAAPGASTRGRGSEGGELLAGLEAGDRSYLLVKLSGYCRALGDLPAAYAYAARGCELRDERAGEHLRNLGAAALELGRAEEAITHLEAAVEEARGAVPAQLAGALALLGAAYTDAARWREAGEAYEEGLALTAPFVWRFLRVPLLIGSAALHLKLGELDEAAARYRDAIALGEELGRPAGRPADLAAAYADLALVHELRGDLEEARPLAERALHLRRAHGDARGTVLALVALARLTVEQTDRIQAVRWLEEAVALAQESGFRAGEAVAQCRLAVLDLGSGAYDRAGHRLRTAIGTLTDLGHDIELRTAYHLRSVAAEELGDLAGALADAERACVLGHAPSRERAVRLAVTLGRGGTAWEHAEQARVAALAAHLDDRPWPAPEGVPANLVEAEQQALTTVQTLMTAAGHTRDPDRAARLIHRARAARTDLESVWRRMAPSAPHHVSLRRRSTSAPGTRGTVAMLAFHLDESAGTTTVLAHRTGRPEPLAFTTTVGRELLTDFLHTTYAPRPGLLDIDARRHRADVWRRVADGLLAEVLRNLDLQSGDLLHLLPGPGLHGIPLHALTPSGGRSLIEHGPVTYAPATTTEGRPQARRGTPMVIGQEEEAAALLGTTPVTTPVTATAADLRGVRPVLLLATDMVLDEKDPFGSGVVLADGLLSARRLMTMNVAADLVMLTPHTATPGTGTAVAALGQAFLHAGARAVLLPLWPVAKEISRALVHDLVMRLRAGDAPATALRAAVLGLRELYGSAEPDLWASYVLIGPPGGSPVHFDPGMRVTSTR</sequence>
<protein>
    <submittedName>
        <fullName evidence="3">CHAT domain-containing protein</fullName>
    </submittedName>
</protein>
<comment type="caution">
    <text evidence="3">The sequence shown here is derived from an EMBL/GenBank/DDBJ whole genome shotgun (WGS) entry which is preliminary data.</text>
</comment>